<proteinExistence type="predicted"/>
<reference evidence="1 2" key="1">
    <citation type="submission" date="2019-09" db="EMBL/GenBank/DDBJ databases">
        <title>A chromosome-level genome assembly of the Chinese tupelo Nyssa sinensis.</title>
        <authorList>
            <person name="Yang X."/>
            <person name="Kang M."/>
            <person name="Yang Y."/>
            <person name="Xiong H."/>
            <person name="Wang M."/>
            <person name="Zhang Z."/>
            <person name="Wang Z."/>
            <person name="Wu H."/>
            <person name="Ma T."/>
            <person name="Liu J."/>
            <person name="Xi Z."/>
        </authorList>
    </citation>
    <scope>NUCLEOTIDE SEQUENCE [LARGE SCALE GENOMIC DNA]</scope>
    <source>
        <strain evidence="1">J267</strain>
        <tissue evidence="1">Leaf</tissue>
    </source>
</reference>
<evidence type="ECO:0000313" key="1">
    <source>
        <dbReference type="EMBL" id="KAA8517332.1"/>
    </source>
</evidence>
<sequence length="211" mass="23814">MAPRLRLATQDQFSFAISLVSRLRNPPSYWSAIARTRCCIIQSCEFWPERYARLDQIAETLAFFQFSTRGWLSLLSISSPLDEPLVREFYMNLDTVRDQVTACAFVHGISFDLTLALLVETLGIPHEDQPGFPYALGTTPREEVLARALCCDRVSRSTHPMLRELFKPFTRRTLMQSRRHVGLIDTNAAKDIEAGAAEAGGAVPDEDYLVD</sequence>
<evidence type="ECO:0000313" key="2">
    <source>
        <dbReference type="Proteomes" id="UP000325577"/>
    </source>
</evidence>
<dbReference type="EMBL" id="CM018051">
    <property type="protein sequence ID" value="KAA8517332.1"/>
    <property type="molecule type" value="Genomic_DNA"/>
</dbReference>
<dbReference type="Proteomes" id="UP000325577">
    <property type="component" value="Linkage Group LG8"/>
</dbReference>
<dbReference type="AlphaFoldDB" id="A0A5J4ZIK2"/>
<organism evidence="1 2">
    <name type="scientific">Nyssa sinensis</name>
    <dbReference type="NCBI Taxonomy" id="561372"/>
    <lineage>
        <taxon>Eukaryota</taxon>
        <taxon>Viridiplantae</taxon>
        <taxon>Streptophyta</taxon>
        <taxon>Embryophyta</taxon>
        <taxon>Tracheophyta</taxon>
        <taxon>Spermatophyta</taxon>
        <taxon>Magnoliopsida</taxon>
        <taxon>eudicotyledons</taxon>
        <taxon>Gunneridae</taxon>
        <taxon>Pentapetalae</taxon>
        <taxon>asterids</taxon>
        <taxon>Cornales</taxon>
        <taxon>Nyssaceae</taxon>
        <taxon>Nyssa</taxon>
    </lineage>
</organism>
<name>A0A5J4ZIK2_9ASTE</name>
<accession>A0A5J4ZIK2</accession>
<protein>
    <submittedName>
        <fullName evidence="1">Uncharacterized protein</fullName>
    </submittedName>
</protein>
<keyword evidence="2" id="KW-1185">Reference proteome</keyword>
<gene>
    <name evidence="1" type="ORF">F0562_017619</name>
</gene>